<organism evidence="1 2">
    <name type="scientific">Alternaria gaisen</name>
    <dbReference type="NCBI Taxonomy" id="167740"/>
    <lineage>
        <taxon>Eukaryota</taxon>
        <taxon>Fungi</taxon>
        <taxon>Dikarya</taxon>
        <taxon>Ascomycota</taxon>
        <taxon>Pezizomycotina</taxon>
        <taxon>Dothideomycetes</taxon>
        <taxon>Pleosporomycetidae</taxon>
        <taxon>Pleosporales</taxon>
        <taxon>Pleosporineae</taxon>
        <taxon>Pleosporaceae</taxon>
        <taxon>Alternaria</taxon>
        <taxon>Alternaria sect. Alternaria</taxon>
    </lineage>
</organism>
<evidence type="ECO:0000313" key="2">
    <source>
        <dbReference type="Proteomes" id="UP000293547"/>
    </source>
</evidence>
<protein>
    <submittedName>
        <fullName evidence="1">Uncharacterized protein</fullName>
    </submittedName>
</protein>
<sequence length="159" mass="18052">MPMDQAPVTRTASANTGLTCVEDGDESSSEQVSTMQQELNKDVESGWTITKQHYHSSPATPQRHLSTVHQEPTSTTKNTSKLPSNRISHSTAWSTLQASEKWSTDPNLHARQLHSNPQLILAQFPNKPAYAFRDTEMRDAIWAFMHRIEDFARKFFPQQ</sequence>
<dbReference type="EMBL" id="PDWZ02000017">
    <property type="protein sequence ID" value="KAB2099368.1"/>
    <property type="molecule type" value="Genomic_DNA"/>
</dbReference>
<name>A0ACB6F508_9PLEO</name>
<keyword evidence="2" id="KW-1185">Reference proteome</keyword>
<accession>A0ACB6F508</accession>
<comment type="caution">
    <text evidence="1">The sequence shown here is derived from an EMBL/GenBank/DDBJ whole genome shotgun (WGS) entry which is preliminary data.</text>
</comment>
<dbReference type="Proteomes" id="UP000293547">
    <property type="component" value="Unassembled WGS sequence"/>
</dbReference>
<gene>
    <name evidence="1" type="ORF">AG0111_0g12254</name>
</gene>
<proteinExistence type="predicted"/>
<evidence type="ECO:0000313" key="1">
    <source>
        <dbReference type="EMBL" id="KAB2099368.1"/>
    </source>
</evidence>
<reference evidence="1 2" key="1">
    <citation type="journal article" date="2019" name="bioRxiv">
        <title>Genomics, evolutionary history and diagnostics of the Alternaria alternata species group including apple and Asian pear pathotypes.</title>
        <authorList>
            <person name="Armitage A.D."/>
            <person name="Cockerton H.M."/>
            <person name="Sreenivasaprasad S."/>
            <person name="Woodhall J.W."/>
            <person name="Lane C.R."/>
            <person name="Harrison R.J."/>
            <person name="Clarkson J.P."/>
        </authorList>
    </citation>
    <scope>NUCLEOTIDE SEQUENCE [LARGE SCALE GENOMIC DNA]</scope>
    <source>
        <strain evidence="1 2">FERA 650</strain>
    </source>
</reference>